<proteinExistence type="predicted"/>
<feature type="compositionally biased region" description="Low complexity" evidence="1">
    <location>
        <begin position="324"/>
        <end position="337"/>
    </location>
</feature>
<evidence type="ECO:0000313" key="3">
    <source>
        <dbReference type="Proteomes" id="UP000298652"/>
    </source>
</evidence>
<protein>
    <recommendedName>
        <fullName evidence="4">DUF4283 domain-containing protein</fullName>
    </recommendedName>
</protein>
<name>A0A4U6VLN1_SETVI</name>
<dbReference type="PANTHER" id="PTHR33087">
    <property type="entry name" value="OS07G0539200 PROTEIN"/>
    <property type="match status" value="1"/>
</dbReference>
<evidence type="ECO:0008006" key="4">
    <source>
        <dbReference type="Google" id="ProtNLM"/>
    </source>
</evidence>
<gene>
    <name evidence="2" type="ORF">SEVIR_3G377000v2</name>
</gene>
<accession>A0A4U6VLN1</accession>
<sequence length="757" mass="81825">MAIGDPHTRPEVETIFVSDSFHLEHDAREWEACALVPWALHLPPGAGARDIAGLISRELRLRPGEVSVTLHQPEPYLIHFDSATQAAEARRRGRFTGGGLDICLRPWRSLTHALGFRIFYRVRLCLDGIPRHAWTPEIVERVIGHKCALQHIVTDLVQPADSRHIELWAWTVDPSEIPKKVWLAFAHSPQGARYEIFIHMPLLEDYTAAARNLQQAVDAPENITPIRRRYEWRYGLVDGCRDRRVSRPLGTMMTTATDDGRTNDAGEAEPLKSAAVGAEPQEKSTHLRVDMAGDTMFARTTGDAPSPGRPGIPAKATSSGRTSAAATTTTTTTTTNQTTNTQATAALSEMHTGAARMQGAATEPGRHQNIDIQEQSILPAPNLRALFQAKMSTLMHNSKVMSSANCVDLEDREGNLHDDGYARKISWLADRLGFDGTTSGEKAWSATIPLPRVFDTLRAALLPAAPSTRAAPLPATPSPTVADVEQALDAMTVDIKQASMGHVDDLARGRKPAGPSVHGLPLLGHQPPLNPHMSGSDGPMAPGASFHGSPTPGRGPATPLRKTTPDGPAAQGAHSSPMAGTLAHTNNSAVSAERQIGPAISGLSGHVGQTSPPTGQRGQREEDLDLLEINSLFRTPTPPLIQAPEPRRQRQRRTFDMKAVRRSARLARKPSISVTEKAQRNLCRKLGLTSEETAPVDEVLRDFLSSFQGPIPEAIVAALTAIFGLDDEGADMLDDALINHAETAVADFQQLNGDPTV</sequence>
<dbReference type="Proteomes" id="UP000298652">
    <property type="component" value="Chromosome 3"/>
</dbReference>
<feature type="region of interest" description="Disordered" evidence="1">
    <location>
        <begin position="248"/>
        <end position="267"/>
    </location>
</feature>
<feature type="region of interest" description="Disordered" evidence="1">
    <location>
        <begin position="600"/>
        <end position="620"/>
    </location>
</feature>
<evidence type="ECO:0000313" key="2">
    <source>
        <dbReference type="EMBL" id="TKW29143.1"/>
    </source>
</evidence>
<dbReference type="InterPro" id="IPR053253">
    <property type="entry name" value="Sex_diff_modulator"/>
</dbReference>
<feature type="region of interest" description="Disordered" evidence="1">
    <location>
        <begin position="505"/>
        <end position="582"/>
    </location>
</feature>
<organism evidence="2 3">
    <name type="scientific">Setaria viridis</name>
    <name type="common">Green bristlegrass</name>
    <name type="synonym">Setaria italica subsp. viridis</name>
    <dbReference type="NCBI Taxonomy" id="4556"/>
    <lineage>
        <taxon>Eukaryota</taxon>
        <taxon>Viridiplantae</taxon>
        <taxon>Streptophyta</taxon>
        <taxon>Embryophyta</taxon>
        <taxon>Tracheophyta</taxon>
        <taxon>Spermatophyta</taxon>
        <taxon>Magnoliopsida</taxon>
        <taxon>Liliopsida</taxon>
        <taxon>Poales</taxon>
        <taxon>Poaceae</taxon>
        <taxon>PACMAD clade</taxon>
        <taxon>Panicoideae</taxon>
        <taxon>Panicodae</taxon>
        <taxon>Paniceae</taxon>
        <taxon>Cenchrinae</taxon>
        <taxon>Setaria</taxon>
    </lineage>
</organism>
<evidence type="ECO:0000256" key="1">
    <source>
        <dbReference type="SAM" id="MobiDB-lite"/>
    </source>
</evidence>
<reference evidence="2" key="1">
    <citation type="submission" date="2019-03" db="EMBL/GenBank/DDBJ databases">
        <title>WGS assembly of Setaria viridis.</title>
        <authorList>
            <person name="Huang P."/>
            <person name="Jenkins J."/>
            <person name="Grimwood J."/>
            <person name="Barry K."/>
            <person name="Healey A."/>
            <person name="Mamidi S."/>
            <person name="Sreedasyam A."/>
            <person name="Shu S."/>
            <person name="Feldman M."/>
            <person name="Wu J."/>
            <person name="Yu Y."/>
            <person name="Chen C."/>
            <person name="Johnson J."/>
            <person name="Rokhsar D."/>
            <person name="Baxter I."/>
            <person name="Schmutz J."/>
            <person name="Brutnell T."/>
            <person name="Kellogg E."/>
        </authorList>
    </citation>
    <scope>NUCLEOTIDE SEQUENCE [LARGE SCALE GENOMIC DNA]</scope>
</reference>
<feature type="compositionally biased region" description="Polar residues" evidence="1">
    <location>
        <begin position="607"/>
        <end position="617"/>
    </location>
</feature>
<dbReference type="AlphaFoldDB" id="A0A4U6VLN1"/>
<dbReference type="PANTHER" id="PTHR33087:SF21">
    <property type="entry name" value="OS03G0782100 PROTEIN"/>
    <property type="match status" value="1"/>
</dbReference>
<feature type="compositionally biased region" description="Low complexity" evidence="1">
    <location>
        <begin position="518"/>
        <end position="527"/>
    </location>
</feature>
<feature type="region of interest" description="Disordered" evidence="1">
    <location>
        <begin position="297"/>
        <end position="337"/>
    </location>
</feature>
<dbReference type="OMA" id="RIVARTC"/>
<dbReference type="Gramene" id="TKW29143">
    <property type="protein sequence ID" value="TKW29143"/>
    <property type="gene ID" value="SEVIR_3G377000v2"/>
</dbReference>
<keyword evidence="3" id="KW-1185">Reference proteome</keyword>
<dbReference type="EMBL" id="CM016554">
    <property type="protein sequence ID" value="TKW29143.1"/>
    <property type="molecule type" value="Genomic_DNA"/>
</dbReference>